<dbReference type="GeneID" id="111125602"/>
<organism evidence="4 5">
    <name type="scientific">Crassostrea virginica</name>
    <name type="common">Eastern oyster</name>
    <dbReference type="NCBI Taxonomy" id="6565"/>
    <lineage>
        <taxon>Eukaryota</taxon>
        <taxon>Metazoa</taxon>
        <taxon>Spiralia</taxon>
        <taxon>Lophotrochozoa</taxon>
        <taxon>Mollusca</taxon>
        <taxon>Bivalvia</taxon>
        <taxon>Autobranchia</taxon>
        <taxon>Pteriomorphia</taxon>
        <taxon>Ostreida</taxon>
        <taxon>Ostreoidea</taxon>
        <taxon>Ostreidae</taxon>
        <taxon>Crassostrea</taxon>
    </lineage>
</organism>
<feature type="domain" description="B box-type" evidence="3">
    <location>
        <begin position="11"/>
        <end position="56"/>
    </location>
</feature>
<feature type="coiled-coil region" evidence="2">
    <location>
        <begin position="161"/>
        <end position="206"/>
    </location>
</feature>
<feature type="coiled-coil region" evidence="2">
    <location>
        <begin position="93"/>
        <end position="120"/>
    </location>
</feature>
<evidence type="ECO:0000256" key="1">
    <source>
        <dbReference type="PROSITE-ProRule" id="PRU00024"/>
    </source>
</evidence>
<dbReference type="Gene3D" id="2.120.10.30">
    <property type="entry name" value="TolB, C-terminal domain"/>
    <property type="match status" value="1"/>
</dbReference>
<evidence type="ECO:0000313" key="4">
    <source>
        <dbReference type="Proteomes" id="UP000694844"/>
    </source>
</evidence>
<evidence type="ECO:0000256" key="2">
    <source>
        <dbReference type="SAM" id="Coils"/>
    </source>
</evidence>
<keyword evidence="1" id="KW-0479">Metal-binding</keyword>
<keyword evidence="4" id="KW-1185">Reference proteome</keyword>
<keyword evidence="1" id="KW-0863">Zinc-finger</keyword>
<evidence type="ECO:0000259" key="3">
    <source>
        <dbReference type="PROSITE" id="PS50119"/>
    </source>
</evidence>
<gene>
    <name evidence="5" type="primary">LOC111125602</name>
</gene>
<name>A0A8B8DB78_CRAVI</name>
<accession>A0A8B8DB78</accession>
<dbReference type="PROSITE" id="PS50119">
    <property type="entry name" value="ZF_BBOX"/>
    <property type="match status" value="2"/>
</dbReference>
<dbReference type="RefSeq" id="XP_022325288.1">
    <property type="nucleotide sequence ID" value="XM_022469580.1"/>
</dbReference>
<feature type="domain" description="B box-type" evidence="3">
    <location>
        <begin position="62"/>
        <end position="103"/>
    </location>
</feature>
<dbReference type="SUPFAM" id="SSF101898">
    <property type="entry name" value="NHL repeat"/>
    <property type="match status" value="1"/>
</dbReference>
<keyword evidence="1" id="KW-0862">Zinc</keyword>
<protein>
    <submittedName>
        <fullName evidence="5">Protein wech-like</fullName>
    </submittedName>
</protein>
<dbReference type="KEGG" id="cvn:111125602"/>
<dbReference type="Proteomes" id="UP000694844">
    <property type="component" value="Chromosome 3"/>
</dbReference>
<dbReference type="Gene3D" id="3.30.160.60">
    <property type="entry name" value="Classic Zinc Finger"/>
    <property type="match status" value="1"/>
</dbReference>
<dbReference type="SUPFAM" id="SSF57845">
    <property type="entry name" value="B-box zinc-binding domain"/>
    <property type="match status" value="1"/>
</dbReference>
<proteinExistence type="predicted"/>
<evidence type="ECO:0000313" key="5">
    <source>
        <dbReference type="RefSeq" id="XP_022325288.1"/>
    </source>
</evidence>
<dbReference type="InterPro" id="IPR011042">
    <property type="entry name" value="6-blade_b-propeller_TolB-like"/>
</dbReference>
<sequence length="554" mass="63530">MMASQMISQGQEVVECGLCQNPVSFFCRRCGVNLCDSCVPVHLRVKSEFGHDVVNYASKDDDDVCWCDTHPENKCSAYCKKCDVPICILCVSIKHRSHEILELQDKVEELLEEINWENDRLQSFRHKMKTLLDHTTKHLSLLSSIYQKKKDEVTVRGEDWHKQIDKVVKKLHQQLDELKEENKAILEKQKREFEDMIGKMDEINRKTTKLQKAKNVTEIQKFRQVIRKQKTMKEYTQNTFPTFFEIKIDENHLETYFGYIERMKKRNISLLGEKFIPDYDSGSKVVEMPSVSSVIDTGFPASEKTNSRLYDMAVTDDQQVWVGGDSRELKLFDFQGHLHHTVTITSFGMYISMYNRQMVYSDVLNKVVKKISDGDTVVSMFSTGDWKPYGITGSASGDLLVCLRKNDQSKVVRYSSTGSVLQEIQYDSHCQPLYQLAWYIAENVNGDIIVTEFKKRIVIAVDRLGIFRYTYSGRNNDLDACSVVTDSVGHVFVTDYKGDKIHMLDNDGRILRYIVPEGGLNGPRSVCMIADGKIIVGEEKTGLAKTVKLLGKKT</sequence>
<dbReference type="CDD" id="cd19756">
    <property type="entry name" value="Bbox2"/>
    <property type="match status" value="1"/>
</dbReference>
<dbReference type="OrthoDB" id="6121413at2759"/>
<dbReference type="SMART" id="SM00336">
    <property type="entry name" value="BBOX"/>
    <property type="match status" value="2"/>
</dbReference>
<dbReference type="AlphaFoldDB" id="A0A8B8DB78"/>
<dbReference type="InterPro" id="IPR000315">
    <property type="entry name" value="Znf_B-box"/>
</dbReference>
<dbReference type="PANTHER" id="PTHR25462">
    <property type="entry name" value="BONUS, ISOFORM C-RELATED"/>
    <property type="match status" value="1"/>
</dbReference>
<dbReference type="InterPro" id="IPR047153">
    <property type="entry name" value="TRIM45/56/19-like"/>
</dbReference>
<dbReference type="Pfam" id="PF00643">
    <property type="entry name" value="zf-B_box"/>
    <property type="match status" value="2"/>
</dbReference>
<reference evidence="5" key="1">
    <citation type="submission" date="2025-08" db="UniProtKB">
        <authorList>
            <consortium name="RefSeq"/>
        </authorList>
    </citation>
    <scope>IDENTIFICATION</scope>
    <source>
        <tissue evidence="5">Whole sample</tissue>
    </source>
</reference>
<keyword evidence="2" id="KW-0175">Coiled coil</keyword>
<dbReference type="GO" id="GO:0008270">
    <property type="term" value="F:zinc ion binding"/>
    <property type="evidence" value="ECO:0007669"/>
    <property type="project" value="UniProtKB-KW"/>
</dbReference>
<dbReference type="PANTHER" id="PTHR25462:SF296">
    <property type="entry name" value="MEIOTIC P26, ISOFORM F"/>
    <property type="match status" value="1"/>
</dbReference>